<accession>A0ABQ6X546</accession>
<gene>
    <name evidence="2" type="ORF">F1978_15805</name>
</gene>
<organism evidence="2 3">
    <name type="scientific">Vreelandella piezotolerans</name>
    <dbReference type="NCBI Taxonomy" id="2609667"/>
    <lineage>
        <taxon>Bacteria</taxon>
        <taxon>Pseudomonadati</taxon>
        <taxon>Pseudomonadota</taxon>
        <taxon>Gammaproteobacteria</taxon>
        <taxon>Oceanospirillales</taxon>
        <taxon>Halomonadaceae</taxon>
        <taxon>Vreelandella</taxon>
    </lineage>
</organism>
<proteinExistence type="predicted"/>
<comment type="caution">
    <text evidence="2">The sequence shown here is derived from an EMBL/GenBank/DDBJ whole genome shotgun (WGS) entry which is preliminary data.</text>
</comment>
<dbReference type="Pfam" id="PF11279">
    <property type="entry name" value="DUF3080"/>
    <property type="match status" value="1"/>
</dbReference>
<dbReference type="EMBL" id="VWRT01000021">
    <property type="protein sequence ID" value="KAE8437142.1"/>
    <property type="molecule type" value="Genomic_DNA"/>
</dbReference>
<sequence>MPKPFRTLWWPVATVFLLVGCSDDSAEHAWEQYHQQLAAALDTPLPTRSEPRNIGAFPERQQRLIDVPETRDGMLNIYALRECQITSLIAARNNQLGRVAPPSQHWLYERSLWQRLDACWNSDIPNTLGDDDKARLAQLTDLKTEQLPAVSWNAIFDSDEWEKSFSRASSPLPPGGADDISEQLAALTYLRQMVNEQFSHRWEQDSSRLENHLKTLQERPLTAEVLRALLLAEQRLREANQLLTQTSDEEACLTVDTPVWIETMATHSQQWLVSVNQLIDAHPITPPDAVATYQRDWLSLDNPEAPWSQFQSTWKEHTALKSAHTTCTPD</sequence>
<keyword evidence="3" id="KW-1185">Reference proteome</keyword>
<name>A0ABQ6X546_9GAMM</name>
<reference evidence="2 3" key="1">
    <citation type="submission" date="2019-09" db="EMBL/GenBank/DDBJ databases">
        <title>The Halomonas whole genome shotgun (WGS).</title>
        <authorList>
            <person name="Xie Z."/>
        </authorList>
    </citation>
    <scope>NUCLEOTIDE SEQUENCE [LARGE SCALE GENOMIC DNA]</scope>
    <source>
        <strain evidence="2 3">NBT06E8</strain>
    </source>
</reference>
<protein>
    <submittedName>
        <fullName evidence="2">DUF3080 domain-containing protein</fullName>
    </submittedName>
</protein>
<dbReference type="Proteomes" id="UP000466130">
    <property type="component" value="Unassembled WGS sequence"/>
</dbReference>
<evidence type="ECO:0000313" key="3">
    <source>
        <dbReference type="Proteomes" id="UP000466130"/>
    </source>
</evidence>
<feature type="coiled-coil region" evidence="1">
    <location>
        <begin position="199"/>
        <end position="249"/>
    </location>
</feature>
<evidence type="ECO:0000313" key="2">
    <source>
        <dbReference type="EMBL" id="KAE8437142.1"/>
    </source>
</evidence>
<dbReference type="InterPro" id="IPR021431">
    <property type="entry name" value="DUF3080"/>
</dbReference>
<dbReference type="RefSeq" id="WP_153843921.1">
    <property type="nucleotide sequence ID" value="NZ_CP048602.1"/>
</dbReference>
<evidence type="ECO:0000256" key="1">
    <source>
        <dbReference type="SAM" id="Coils"/>
    </source>
</evidence>
<dbReference type="PROSITE" id="PS51257">
    <property type="entry name" value="PROKAR_LIPOPROTEIN"/>
    <property type="match status" value="1"/>
</dbReference>
<keyword evidence="1" id="KW-0175">Coiled coil</keyword>